<protein>
    <recommendedName>
        <fullName evidence="3">Formate dehydrogenase region TAT target</fullName>
    </recommendedName>
</protein>
<sequence>MTARNSTPQGSARTGHIDRRSLLLGLGAAVAAAGVVPLGSDVLSTAARAGQPAAADAANASQQSGYHLTDHVRAYYRSARM</sequence>
<dbReference type="InterPro" id="IPR006311">
    <property type="entry name" value="TAT_signal"/>
</dbReference>
<reference evidence="2" key="1">
    <citation type="submission" date="2016-10" db="EMBL/GenBank/DDBJ databases">
        <title>Sequence of Gallionella enrichment culture.</title>
        <authorList>
            <person name="Poehlein A."/>
            <person name="Muehling M."/>
            <person name="Daniel R."/>
        </authorList>
    </citation>
    <scope>NUCLEOTIDE SEQUENCE</scope>
</reference>
<dbReference type="PROSITE" id="PS51318">
    <property type="entry name" value="TAT"/>
    <property type="match status" value="1"/>
</dbReference>
<evidence type="ECO:0000313" key="2">
    <source>
        <dbReference type="EMBL" id="OIQ68929.1"/>
    </source>
</evidence>
<evidence type="ECO:0008006" key="3">
    <source>
        <dbReference type="Google" id="ProtNLM"/>
    </source>
</evidence>
<keyword evidence="1" id="KW-1133">Transmembrane helix</keyword>
<keyword evidence="1" id="KW-0472">Membrane</keyword>
<dbReference type="EMBL" id="MLJW01005017">
    <property type="protein sequence ID" value="OIQ68929.1"/>
    <property type="molecule type" value="Genomic_DNA"/>
</dbReference>
<feature type="transmembrane region" description="Helical" evidence="1">
    <location>
        <begin position="21"/>
        <end position="39"/>
    </location>
</feature>
<evidence type="ECO:0000256" key="1">
    <source>
        <dbReference type="SAM" id="Phobius"/>
    </source>
</evidence>
<proteinExistence type="predicted"/>
<organism evidence="2">
    <name type="scientific">mine drainage metagenome</name>
    <dbReference type="NCBI Taxonomy" id="410659"/>
    <lineage>
        <taxon>unclassified sequences</taxon>
        <taxon>metagenomes</taxon>
        <taxon>ecological metagenomes</taxon>
    </lineage>
</organism>
<accession>A0A1J5PB96</accession>
<comment type="caution">
    <text evidence="2">The sequence shown here is derived from an EMBL/GenBank/DDBJ whole genome shotgun (WGS) entry which is preliminary data.</text>
</comment>
<gene>
    <name evidence="2" type="ORF">GALL_494740</name>
</gene>
<name>A0A1J5PB96_9ZZZZ</name>
<dbReference type="AlphaFoldDB" id="A0A1J5PB96"/>
<keyword evidence="1" id="KW-0812">Transmembrane</keyword>